<dbReference type="GO" id="GO:0005886">
    <property type="term" value="C:plasma membrane"/>
    <property type="evidence" value="ECO:0007669"/>
    <property type="project" value="UniProtKB-SubCell"/>
</dbReference>
<comment type="caution">
    <text evidence="11">The sequence shown here is derived from an EMBL/GenBank/DDBJ whole genome shotgun (WGS) entry which is preliminary data.</text>
</comment>
<dbReference type="HAMAP" id="MF_00454">
    <property type="entry name" value="FluC"/>
    <property type="match status" value="1"/>
</dbReference>
<comment type="catalytic activity">
    <reaction evidence="8">
        <text>fluoride(in) = fluoride(out)</text>
        <dbReference type="Rhea" id="RHEA:76159"/>
        <dbReference type="ChEBI" id="CHEBI:17051"/>
    </reaction>
    <physiologicalReaction direction="left-to-right" evidence="8">
        <dbReference type="Rhea" id="RHEA:76160"/>
    </physiologicalReaction>
</comment>
<accession>F5RMG5</accession>
<evidence type="ECO:0000256" key="8">
    <source>
        <dbReference type="ARBA" id="ARBA00035585"/>
    </source>
</evidence>
<dbReference type="NCBIfam" id="TIGR00494">
    <property type="entry name" value="crcB"/>
    <property type="match status" value="1"/>
</dbReference>
<keyword evidence="5 10" id="KW-0472">Membrane</keyword>
<evidence type="ECO:0000313" key="11">
    <source>
        <dbReference type="EMBL" id="EGK59856.1"/>
    </source>
</evidence>
<organism evidence="11 12">
    <name type="scientific">Centipeda periodontii DSM 2778</name>
    <dbReference type="NCBI Taxonomy" id="888060"/>
    <lineage>
        <taxon>Bacteria</taxon>
        <taxon>Bacillati</taxon>
        <taxon>Bacillota</taxon>
        <taxon>Negativicutes</taxon>
        <taxon>Selenomonadales</taxon>
        <taxon>Selenomonadaceae</taxon>
        <taxon>Centipeda</taxon>
    </lineage>
</organism>
<dbReference type="PANTHER" id="PTHR28259">
    <property type="entry name" value="FLUORIDE EXPORT PROTEIN 1-RELATED"/>
    <property type="match status" value="1"/>
</dbReference>
<keyword evidence="4 10" id="KW-1133">Transmembrane helix</keyword>
<feature type="binding site" evidence="10">
    <location>
        <position position="76"/>
    </location>
    <ligand>
        <name>Na(+)</name>
        <dbReference type="ChEBI" id="CHEBI:29101"/>
        <note>structural</note>
    </ligand>
</feature>
<keyword evidence="12" id="KW-1185">Reference proteome</keyword>
<sequence length="124" mass="12878">MNLLAVGIGGAIGAVCRYLFGQMIPKMGSGFPLGTFAVNVIGCFAIGLIVAMVGKHSDIDPRLVLFLQTGICGGFTTFSTFSLETLALIEDGCFAVGVLYIVLSVLLGLLSLLAAKILVGGWHL</sequence>
<evidence type="ECO:0000256" key="4">
    <source>
        <dbReference type="ARBA" id="ARBA00022989"/>
    </source>
</evidence>
<evidence type="ECO:0000256" key="6">
    <source>
        <dbReference type="ARBA" id="ARBA00023303"/>
    </source>
</evidence>
<evidence type="ECO:0000256" key="10">
    <source>
        <dbReference type="HAMAP-Rule" id="MF_00454"/>
    </source>
</evidence>
<keyword evidence="6 10" id="KW-0407">Ion channel</keyword>
<dbReference type="Pfam" id="PF02537">
    <property type="entry name" value="CRCB"/>
    <property type="match status" value="1"/>
</dbReference>
<reference evidence="11 12" key="1">
    <citation type="submission" date="2011-04" db="EMBL/GenBank/DDBJ databases">
        <authorList>
            <person name="Muzny D."/>
            <person name="Qin X."/>
            <person name="Deng J."/>
            <person name="Jiang H."/>
            <person name="Liu Y."/>
            <person name="Qu J."/>
            <person name="Song X.-Z."/>
            <person name="Zhang L."/>
            <person name="Thornton R."/>
            <person name="Coyle M."/>
            <person name="Francisco L."/>
            <person name="Jackson L."/>
            <person name="Javaid M."/>
            <person name="Korchina V."/>
            <person name="Kovar C."/>
            <person name="Mata R."/>
            <person name="Mathew T."/>
            <person name="Ngo R."/>
            <person name="Nguyen L."/>
            <person name="Nguyen N."/>
            <person name="Okwuonu G."/>
            <person name="Ongeri F."/>
            <person name="Pham C."/>
            <person name="Simmons D."/>
            <person name="Wilczek-Boney K."/>
            <person name="Hale W."/>
            <person name="Jakkamsetti A."/>
            <person name="Pham P."/>
            <person name="Ruth R."/>
            <person name="San Lucas F."/>
            <person name="Warren J."/>
            <person name="Zhang J."/>
            <person name="Zhao Z."/>
            <person name="Zhou C."/>
            <person name="Zhu D."/>
            <person name="Lee S."/>
            <person name="Bess C."/>
            <person name="Blankenburg K."/>
            <person name="Forbes L."/>
            <person name="Fu Q."/>
            <person name="Gubbala S."/>
            <person name="Hirani K."/>
            <person name="Jayaseelan J.C."/>
            <person name="Lara F."/>
            <person name="Munidasa M."/>
            <person name="Palculict T."/>
            <person name="Patil S."/>
            <person name="Pu L.-L."/>
            <person name="Saada N."/>
            <person name="Tang L."/>
            <person name="Weissenberger G."/>
            <person name="Zhu Y."/>
            <person name="Hemphill L."/>
            <person name="Shang Y."/>
            <person name="Youmans B."/>
            <person name="Ayvaz T."/>
            <person name="Ross M."/>
            <person name="Santibanez J."/>
            <person name="Aqrawi P."/>
            <person name="Gross S."/>
            <person name="Joshi V."/>
            <person name="Fowler G."/>
            <person name="Nazareth L."/>
            <person name="Reid J."/>
            <person name="Worley K."/>
            <person name="Petrosino J."/>
            <person name="Highlander S."/>
            <person name="Gibbs R."/>
        </authorList>
    </citation>
    <scope>NUCLEOTIDE SEQUENCE [LARGE SCALE GENOMIC DNA]</scope>
    <source>
        <strain evidence="11 12">DSM 2778</strain>
    </source>
</reference>
<dbReference type="GO" id="GO:0046872">
    <property type="term" value="F:metal ion binding"/>
    <property type="evidence" value="ECO:0007669"/>
    <property type="project" value="UniProtKB-KW"/>
</dbReference>
<feature type="binding site" evidence="10">
    <location>
        <position position="73"/>
    </location>
    <ligand>
        <name>Na(+)</name>
        <dbReference type="ChEBI" id="CHEBI:29101"/>
        <note>structural</note>
    </ligand>
</feature>
<keyword evidence="2 10" id="KW-1003">Cell membrane</keyword>
<dbReference type="GO" id="GO:0140114">
    <property type="term" value="P:cellular detoxification of fluoride"/>
    <property type="evidence" value="ECO:0007669"/>
    <property type="project" value="UniProtKB-UniRule"/>
</dbReference>
<proteinExistence type="inferred from homology"/>
<name>F5RMG5_9FIRM</name>
<comment type="similarity">
    <text evidence="7 10">Belongs to the fluoride channel Fluc/FEX (TC 1.A.43) family.</text>
</comment>
<dbReference type="HOGENOM" id="CLU_114342_2_3_9"/>
<gene>
    <name evidence="10 11" type="primary">crcB</name>
    <name evidence="10" type="synonym">fluC</name>
    <name evidence="11" type="ORF">HMPREF9081_1451</name>
</gene>
<evidence type="ECO:0000256" key="7">
    <source>
        <dbReference type="ARBA" id="ARBA00035120"/>
    </source>
</evidence>
<keyword evidence="10" id="KW-0406">Ion transport</keyword>
<dbReference type="GO" id="GO:0062054">
    <property type="term" value="F:fluoride channel activity"/>
    <property type="evidence" value="ECO:0007669"/>
    <property type="project" value="UniProtKB-UniRule"/>
</dbReference>
<dbReference type="OrthoDB" id="9815830at2"/>
<dbReference type="EMBL" id="AFHQ01000033">
    <property type="protein sequence ID" value="EGK59856.1"/>
    <property type="molecule type" value="Genomic_DNA"/>
</dbReference>
<evidence type="ECO:0000256" key="3">
    <source>
        <dbReference type="ARBA" id="ARBA00022692"/>
    </source>
</evidence>
<keyword evidence="10" id="KW-0813">Transport</keyword>
<feature type="transmembrane region" description="Helical" evidence="10">
    <location>
        <begin position="94"/>
        <end position="119"/>
    </location>
</feature>
<keyword evidence="3 10" id="KW-0812">Transmembrane</keyword>
<keyword evidence="10" id="KW-0915">Sodium</keyword>
<feature type="transmembrane region" description="Helical" evidence="10">
    <location>
        <begin position="31"/>
        <end position="51"/>
    </location>
</feature>
<dbReference type="AlphaFoldDB" id="F5RMG5"/>
<evidence type="ECO:0000256" key="1">
    <source>
        <dbReference type="ARBA" id="ARBA00004651"/>
    </source>
</evidence>
<feature type="transmembrane region" description="Helical" evidence="10">
    <location>
        <begin position="63"/>
        <end position="82"/>
    </location>
</feature>
<evidence type="ECO:0000256" key="2">
    <source>
        <dbReference type="ARBA" id="ARBA00022475"/>
    </source>
</evidence>
<keyword evidence="10" id="KW-0479">Metal-binding</keyword>
<evidence type="ECO:0000256" key="5">
    <source>
        <dbReference type="ARBA" id="ARBA00023136"/>
    </source>
</evidence>
<dbReference type="PANTHER" id="PTHR28259:SF1">
    <property type="entry name" value="FLUORIDE EXPORT PROTEIN 1-RELATED"/>
    <property type="match status" value="1"/>
</dbReference>
<evidence type="ECO:0000313" key="12">
    <source>
        <dbReference type="Proteomes" id="UP000004067"/>
    </source>
</evidence>
<dbReference type="InterPro" id="IPR003691">
    <property type="entry name" value="FluC"/>
</dbReference>
<dbReference type="eggNOG" id="COG0239">
    <property type="taxonomic scope" value="Bacteria"/>
</dbReference>
<evidence type="ECO:0000256" key="9">
    <source>
        <dbReference type="ARBA" id="ARBA00049940"/>
    </source>
</evidence>
<comment type="subcellular location">
    <subcellularLocation>
        <location evidence="1 10">Cell membrane</location>
        <topology evidence="1 10">Multi-pass membrane protein</topology>
    </subcellularLocation>
</comment>
<dbReference type="RefSeq" id="WP_006306420.1">
    <property type="nucleotide sequence ID" value="NZ_GL892076.1"/>
</dbReference>
<dbReference type="Proteomes" id="UP000004067">
    <property type="component" value="Unassembled WGS sequence"/>
</dbReference>
<comment type="activity regulation">
    <text evidence="10">Na(+) is not transported, but it plays an essential structural role and its presence is essential for fluoride channel function.</text>
</comment>
<protein>
    <recommendedName>
        <fullName evidence="10">Fluoride-specific ion channel FluC</fullName>
    </recommendedName>
</protein>
<comment type="function">
    <text evidence="9 10">Fluoride-specific ion channel. Important for reducing fluoride concentration in the cell, thus reducing its toxicity.</text>
</comment>
<dbReference type="STRING" id="888060.HMPREF9081_1451"/>